<dbReference type="Gene3D" id="3.40.50.150">
    <property type="entry name" value="Vaccinia Virus protein VP39"/>
    <property type="match status" value="1"/>
</dbReference>
<feature type="domain" description="Methyltransferase type 11" evidence="1">
    <location>
        <begin position="37"/>
        <end position="132"/>
    </location>
</feature>
<dbReference type="InterPro" id="IPR013216">
    <property type="entry name" value="Methyltransf_11"/>
</dbReference>
<evidence type="ECO:0000313" key="3">
    <source>
        <dbReference type="Proteomes" id="UP001595947"/>
    </source>
</evidence>
<evidence type="ECO:0000259" key="1">
    <source>
        <dbReference type="Pfam" id="PF08241"/>
    </source>
</evidence>
<protein>
    <submittedName>
        <fullName evidence="2">Class I SAM-dependent methyltransferase</fullName>
        <ecNumber evidence="2">2.1.1.-</ecNumber>
    </submittedName>
</protein>
<dbReference type="Proteomes" id="UP001595947">
    <property type="component" value="Unassembled WGS sequence"/>
</dbReference>
<reference evidence="3" key="1">
    <citation type="journal article" date="2019" name="Int. J. Syst. Evol. Microbiol.">
        <title>The Global Catalogue of Microorganisms (GCM) 10K type strain sequencing project: providing services to taxonomists for standard genome sequencing and annotation.</title>
        <authorList>
            <consortium name="The Broad Institute Genomics Platform"/>
            <consortium name="The Broad Institute Genome Sequencing Center for Infectious Disease"/>
            <person name="Wu L."/>
            <person name="Ma J."/>
        </authorList>
    </citation>
    <scope>NUCLEOTIDE SEQUENCE [LARGE SCALE GENOMIC DNA]</scope>
    <source>
        <strain evidence="3">CGMCC 4.7093</strain>
    </source>
</reference>
<keyword evidence="2" id="KW-0808">Transferase</keyword>
<dbReference type="GO" id="GO:0032259">
    <property type="term" value="P:methylation"/>
    <property type="evidence" value="ECO:0007669"/>
    <property type="project" value="UniProtKB-KW"/>
</dbReference>
<dbReference type="RefSeq" id="WP_378037168.1">
    <property type="nucleotide sequence ID" value="NZ_JBHSIV010000017.1"/>
</dbReference>
<dbReference type="EC" id="2.1.1.-" evidence="2"/>
<dbReference type="SUPFAM" id="SSF53335">
    <property type="entry name" value="S-adenosyl-L-methionine-dependent methyltransferases"/>
    <property type="match status" value="1"/>
</dbReference>
<sequence length="188" mass="20220">MNDEHLRLCASAEWAALVRDELLPWVLGDEDLGEDLLELGAGPGLVTDLLVDRAAQVTAVEIDPDLATALEARMAGHAVEVVTADATALPFADDRFSAVACFTMLHHVPTHALQDLVLAEAARVLRPGGFLMGTDGQDTPSRRALHVGDVFAPSEPADLERRLRTAGFVDVTVESNGDRFRFRAAVRA</sequence>
<dbReference type="PROSITE" id="PS01131">
    <property type="entry name" value="RRNA_A_DIMETH"/>
    <property type="match status" value="1"/>
</dbReference>
<name>A0ABV9YNV5_9PSEU</name>
<organism evidence="2 3">
    <name type="scientific">Actinomycetospora atypica</name>
    <dbReference type="NCBI Taxonomy" id="1290095"/>
    <lineage>
        <taxon>Bacteria</taxon>
        <taxon>Bacillati</taxon>
        <taxon>Actinomycetota</taxon>
        <taxon>Actinomycetes</taxon>
        <taxon>Pseudonocardiales</taxon>
        <taxon>Pseudonocardiaceae</taxon>
        <taxon>Actinomycetospora</taxon>
    </lineage>
</organism>
<proteinExistence type="predicted"/>
<dbReference type="InterPro" id="IPR020596">
    <property type="entry name" value="rRNA_Ade_Mease_Trfase_CS"/>
</dbReference>
<dbReference type="InterPro" id="IPR029063">
    <property type="entry name" value="SAM-dependent_MTases_sf"/>
</dbReference>
<keyword evidence="3" id="KW-1185">Reference proteome</keyword>
<gene>
    <name evidence="2" type="ORF">ACFPBZ_16490</name>
</gene>
<keyword evidence="2" id="KW-0489">Methyltransferase</keyword>
<dbReference type="CDD" id="cd02440">
    <property type="entry name" value="AdoMet_MTases"/>
    <property type="match status" value="1"/>
</dbReference>
<evidence type="ECO:0000313" key="2">
    <source>
        <dbReference type="EMBL" id="MFC5063819.1"/>
    </source>
</evidence>
<accession>A0ABV9YNV5</accession>
<dbReference type="GO" id="GO:0008168">
    <property type="term" value="F:methyltransferase activity"/>
    <property type="evidence" value="ECO:0007669"/>
    <property type="project" value="UniProtKB-KW"/>
</dbReference>
<dbReference type="PANTHER" id="PTHR43591:SF24">
    <property type="entry name" value="2-METHOXY-6-POLYPRENYL-1,4-BENZOQUINOL METHYLASE, MITOCHONDRIAL"/>
    <property type="match status" value="1"/>
</dbReference>
<comment type="caution">
    <text evidence="2">The sequence shown here is derived from an EMBL/GenBank/DDBJ whole genome shotgun (WGS) entry which is preliminary data.</text>
</comment>
<dbReference type="EMBL" id="JBHSIV010000017">
    <property type="protein sequence ID" value="MFC5063819.1"/>
    <property type="molecule type" value="Genomic_DNA"/>
</dbReference>
<dbReference type="PANTHER" id="PTHR43591">
    <property type="entry name" value="METHYLTRANSFERASE"/>
    <property type="match status" value="1"/>
</dbReference>
<dbReference type="Pfam" id="PF08241">
    <property type="entry name" value="Methyltransf_11"/>
    <property type="match status" value="1"/>
</dbReference>